<dbReference type="PANTHER" id="PTHR22642">
    <property type="entry name" value="IMIDAZOLONEPROPIONASE"/>
    <property type="match status" value="1"/>
</dbReference>
<protein>
    <submittedName>
        <fullName evidence="3">Amidohydrolase 3</fullName>
    </submittedName>
</protein>
<dbReference type="Gene3D" id="2.30.40.10">
    <property type="entry name" value="Urease, subunit C, domain 1"/>
    <property type="match status" value="1"/>
</dbReference>
<sequence length="557" mass="60073">MHARRHPLVTPALLILGIARATIAQPADLVVTNARIYTVDGARPVAAAMAVRDGRVLFVGDERGALALKGGATRVVDLQGHTVLPGLVDAHGHLLGLGLALRNVDLVGTTSYDEVVQRVAARAREAPAGSWIVGRGWDQNDWGDTRFPTHEALSRAVPDHPVVLERVDGHAVLANAAAMRAAAVTARTRDPEGGRLERDASGAPTGVFVDNAMAIIDRVVPQPSREEQRAALKGAIAEAHRWGLVGVHDPGEPRAVIELMEDMAAKGELDLRTYVMIADDSAALAYYFARGPRVALNDGRLWERAVKLYADGALGSRGAALLEPYADDPKNSGLLVSAPAHIQDVATRALKAGFQVNTHAIGDRGNRLVLDAYEKALAAVPVADHRFRIEHAQILNHDDIPRFAALGVIPSMQASHQTSDMYWAANRLGAARLLGAYAWRSLLDAGSVVPNGSDFPVEQVNPLISFHAAVSRQDARNWPAGGWLPEQRMTRGEALKSMTLWPAFAAFQERDMGSLTPGKYADFVVLDRDIMRVPDDQILGTRVLSTWMGGRVVYEAK</sequence>
<evidence type="ECO:0000313" key="3">
    <source>
        <dbReference type="EMBL" id="AHG89988.1"/>
    </source>
</evidence>
<dbReference type="HOGENOM" id="CLU_009942_1_0_0"/>
<dbReference type="OrthoDB" id="9767366at2"/>
<evidence type="ECO:0000313" key="4">
    <source>
        <dbReference type="Proteomes" id="UP000019151"/>
    </source>
</evidence>
<organism evidence="3 4">
    <name type="scientific">Gemmatirosa kalamazoonensis</name>
    <dbReference type="NCBI Taxonomy" id="861299"/>
    <lineage>
        <taxon>Bacteria</taxon>
        <taxon>Pseudomonadati</taxon>
        <taxon>Gemmatimonadota</taxon>
        <taxon>Gemmatimonadia</taxon>
        <taxon>Gemmatimonadales</taxon>
        <taxon>Gemmatimonadaceae</taxon>
        <taxon>Gemmatirosa</taxon>
    </lineage>
</organism>
<dbReference type="InterPro" id="IPR011059">
    <property type="entry name" value="Metal-dep_hydrolase_composite"/>
</dbReference>
<gene>
    <name evidence="3" type="ORF">J421_2451</name>
</gene>
<keyword evidence="1" id="KW-0732">Signal</keyword>
<dbReference type="FunCoup" id="W0RKM5">
    <property type="interactions" value="283"/>
</dbReference>
<dbReference type="SUPFAM" id="SSF51556">
    <property type="entry name" value="Metallo-dependent hydrolases"/>
    <property type="match status" value="1"/>
</dbReference>
<dbReference type="Pfam" id="PF07969">
    <property type="entry name" value="Amidohydro_3"/>
    <property type="match status" value="1"/>
</dbReference>
<feature type="chain" id="PRO_5004794229" evidence="1">
    <location>
        <begin position="27"/>
        <end position="557"/>
    </location>
</feature>
<evidence type="ECO:0000256" key="1">
    <source>
        <dbReference type="SAM" id="SignalP"/>
    </source>
</evidence>
<dbReference type="InterPro" id="IPR032466">
    <property type="entry name" value="Metal_Hydrolase"/>
</dbReference>
<dbReference type="Proteomes" id="UP000019151">
    <property type="component" value="Chromosome"/>
</dbReference>
<dbReference type="STRING" id="861299.J421_2451"/>
<dbReference type="CDD" id="cd01300">
    <property type="entry name" value="YtcJ_like"/>
    <property type="match status" value="1"/>
</dbReference>
<dbReference type="EMBL" id="CP007128">
    <property type="protein sequence ID" value="AHG89988.1"/>
    <property type="molecule type" value="Genomic_DNA"/>
</dbReference>
<dbReference type="InterPro" id="IPR013108">
    <property type="entry name" value="Amidohydro_3"/>
</dbReference>
<feature type="domain" description="Amidohydrolase 3" evidence="2">
    <location>
        <begin position="74"/>
        <end position="554"/>
    </location>
</feature>
<accession>W0RKM5</accession>
<keyword evidence="3" id="KW-0378">Hydrolase</keyword>
<dbReference type="AlphaFoldDB" id="W0RKM5"/>
<name>W0RKM5_9BACT</name>
<dbReference type="RefSeq" id="WP_025411463.1">
    <property type="nucleotide sequence ID" value="NZ_CP007128.1"/>
</dbReference>
<evidence type="ECO:0000259" key="2">
    <source>
        <dbReference type="Pfam" id="PF07969"/>
    </source>
</evidence>
<dbReference type="Gene3D" id="3.20.20.140">
    <property type="entry name" value="Metal-dependent hydrolases"/>
    <property type="match status" value="1"/>
</dbReference>
<dbReference type="InParanoid" id="W0RKM5"/>
<reference evidence="3 4" key="1">
    <citation type="journal article" date="2014" name="Genome Announc.">
        <title>Genome Sequence and Methylome of Soil Bacterium Gemmatirosa kalamazoonensis KBS708T, a Member of the Rarely Cultivated Gemmatimonadetes Phylum.</title>
        <authorList>
            <person name="Debruyn J.M."/>
            <person name="Radosevich M."/>
            <person name="Wommack K.E."/>
            <person name="Polson S.W."/>
            <person name="Hauser L.J."/>
            <person name="Fawaz M.N."/>
            <person name="Korlach J."/>
            <person name="Tsai Y.C."/>
        </authorList>
    </citation>
    <scope>NUCLEOTIDE SEQUENCE [LARGE SCALE GENOMIC DNA]</scope>
    <source>
        <strain evidence="3 4">KBS708</strain>
    </source>
</reference>
<proteinExistence type="predicted"/>
<dbReference type="KEGG" id="gba:J421_2451"/>
<dbReference type="GO" id="GO:0016810">
    <property type="term" value="F:hydrolase activity, acting on carbon-nitrogen (but not peptide) bonds"/>
    <property type="evidence" value="ECO:0007669"/>
    <property type="project" value="InterPro"/>
</dbReference>
<dbReference type="eggNOG" id="COG1574">
    <property type="taxonomic scope" value="Bacteria"/>
</dbReference>
<keyword evidence="4" id="KW-1185">Reference proteome</keyword>
<feature type="signal peptide" evidence="1">
    <location>
        <begin position="1"/>
        <end position="26"/>
    </location>
</feature>
<dbReference type="Gene3D" id="3.10.310.70">
    <property type="match status" value="1"/>
</dbReference>
<dbReference type="SUPFAM" id="SSF51338">
    <property type="entry name" value="Composite domain of metallo-dependent hydrolases"/>
    <property type="match status" value="1"/>
</dbReference>
<dbReference type="PANTHER" id="PTHR22642:SF2">
    <property type="entry name" value="PROTEIN LONG AFTER FAR-RED 3"/>
    <property type="match status" value="1"/>
</dbReference>
<dbReference type="InterPro" id="IPR033932">
    <property type="entry name" value="YtcJ-like"/>
</dbReference>